<accession>A0A6A4IEJ5</accession>
<evidence type="ECO:0000256" key="4">
    <source>
        <dbReference type="ARBA" id="ARBA00022729"/>
    </source>
</evidence>
<evidence type="ECO:0000256" key="8">
    <source>
        <dbReference type="RuleBase" id="RU361238"/>
    </source>
</evidence>
<evidence type="ECO:0000256" key="3">
    <source>
        <dbReference type="ARBA" id="ARBA00022723"/>
    </source>
</evidence>
<dbReference type="GO" id="GO:0046872">
    <property type="term" value="F:metal ion binding"/>
    <property type="evidence" value="ECO:0007669"/>
    <property type="project" value="UniProtKB-KW"/>
</dbReference>
<dbReference type="EMBL" id="ML769389">
    <property type="protein sequence ID" value="KAE9408996.1"/>
    <property type="molecule type" value="Genomic_DNA"/>
</dbReference>
<evidence type="ECO:0000256" key="1">
    <source>
        <dbReference type="ARBA" id="ARBA00006249"/>
    </source>
</evidence>
<keyword evidence="2" id="KW-0719">Serine esterase</keyword>
<keyword evidence="7" id="KW-1015">Disulfide bond</keyword>
<name>A0A6A4IEJ5_9AGAR</name>
<keyword evidence="4" id="KW-0732">Signal</keyword>
<evidence type="ECO:0000256" key="7">
    <source>
        <dbReference type="ARBA" id="ARBA00023157"/>
    </source>
</evidence>
<evidence type="ECO:0000256" key="2">
    <source>
        <dbReference type="ARBA" id="ARBA00022487"/>
    </source>
</evidence>
<comment type="similarity">
    <text evidence="1 8">Belongs to the tannase family.</text>
</comment>
<sequence length="393" mass="43101">MERPAKYSYWNGCSTGGRQGMVMAQYYHDDYDGILAEAPAIQWNDFTPGQQWPYTVINNEGYVPTPCEFDAVNAAVVEACDFLDGQIDGIISAPAQCGFEASSLVGKTFVCDTDGTIQTFSQQLATVVDLIWQGARTPEGQFLWYGLTKGTNFSTLATTEANGTILPMGISDDWFRLFIAKDPSFDTANVSYTNFTRKPSSSPVLNHTLAHISRILSQKPHRIRLHYGANSPDLRAFKARNGKMITWQGLADYTIFPQGTMLYYQKVLALDPSAADFYRQFYSPGVGHCGGGTGVVPIDAIGQLRAWVENGTAPDSLMAASEYPVNATTSYPANGTNVRFMNLCPWPQVNVYDGTGDPALAESYVCVNGSGWQHFPGPKGTEFEHCLGQPGWY</sequence>
<keyword evidence="5 8" id="KW-0378">Hydrolase</keyword>
<gene>
    <name evidence="9" type="ORF">BT96DRAFT_985320</name>
</gene>
<dbReference type="PANTHER" id="PTHR33938:SF8">
    <property type="entry name" value="CARBOXYLIC ESTER HYDROLASE"/>
    <property type="match status" value="1"/>
</dbReference>
<dbReference type="GO" id="GO:0030600">
    <property type="term" value="F:feruloyl esterase activity"/>
    <property type="evidence" value="ECO:0007669"/>
    <property type="project" value="UniProtKB-ARBA"/>
</dbReference>
<dbReference type="Pfam" id="PF07519">
    <property type="entry name" value="Tannase"/>
    <property type="match status" value="1"/>
</dbReference>
<organism evidence="9 10">
    <name type="scientific">Gymnopus androsaceus JB14</name>
    <dbReference type="NCBI Taxonomy" id="1447944"/>
    <lineage>
        <taxon>Eukaryota</taxon>
        <taxon>Fungi</taxon>
        <taxon>Dikarya</taxon>
        <taxon>Basidiomycota</taxon>
        <taxon>Agaricomycotina</taxon>
        <taxon>Agaricomycetes</taxon>
        <taxon>Agaricomycetidae</taxon>
        <taxon>Agaricales</taxon>
        <taxon>Marasmiineae</taxon>
        <taxon>Omphalotaceae</taxon>
        <taxon>Gymnopus</taxon>
    </lineage>
</organism>
<keyword evidence="3" id="KW-0479">Metal-binding</keyword>
<proteinExistence type="inferred from homology"/>
<evidence type="ECO:0000256" key="6">
    <source>
        <dbReference type="ARBA" id="ARBA00022837"/>
    </source>
</evidence>
<dbReference type="Proteomes" id="UP000799118">
    <property type="component" value="Unassembled WGS sequence"/>
</dbReference>
<reference evidence="9" key="1">
    <citation type="journal article" date="2019" name="Environ. Microbiol.">
        <title>Fungal ecological strategies reflected in gene transcription - a case study of two litter decomposers.</title>
        <authorList>
            <person name="Barbi F."/>
            <person name="Kohler A."/>
            <person name="Barry K."/>
            <person name="Baskaran P."/>
            <person name="Daum C."/>
            <person name="Fauchery L."/>
            <person name="Ihrmark K."/>
            <person name="Kuo A."/>
            <person name="LaButti K."/>
            <person name="Lipzen A."/>
            <person name="Morin E."/>
            <person name="Grigoriev I.V."/>
            <person name="Henrissat B."/>
            <person name="Lindahl B."/>
            <person name="Martin F."/>
        </authorList>
    </citation>
    <scope>NUCLEOTIDE SEQUENCE</scope>
    <source>
        <strain evidence="9">JB14</strain>
    </source>
</reference>
<keyword evidence="10" id="KW-1185">Reference proteome</keyword>
<dbReference type="OrthoDB" id="3039123at2759"/>
<evidence type="ECO:0000313" key="9">
    <source>
        <dbReference type="EMBL" id="KAE9408996.1"/>
    </source>
</evidence>
<evidence type="ECO:0000256" key="5">
    <source>
        <dbReference type="ARBA" id="ARBA00022801"/>
    </source>
</evidence>
<protein>
    <recommendedName>
        <fullName evidence="8">Carboxylic ester hydrolase</fullName>
        <ecNumber evidence="8">3.1.1.-</ecNumber>
    </recommendedName>
</protein>
<dbReference type="InterPro" id="IPR029058">
    <property type="entry name" value="AB_hydrolase_fold"/>
</dbReference>
<dbReference type="InterPro" id="IPR011118">
    <property type="entry name" value="Tannase/feruloyl_esterase"/>
</dbReference>
<dbReference type="SUPFAM" id="SSF53474">
    <property type="entry name" value="alpha/beta-Hydrolases"/>
    <property type="match status" value="1"/>
</dbReference>
<dbReference type="AlphaFoldDB" id="A0A6A4IEJ5"/>
<dbReference type="PANTHER" id="PTHR33938">
    <property type="entry name" value="FERULOYL ESTERASE B-RELATED"/>
    <property type="match status" value="1"/>
</dbReference>
<keyword evidence="6" id="KW-0106">Calcium</keyword>
<dbReference type="EC" id="3.1.1.-" evidence="8"/>
<evidence type="ECO:0000313" key="10">
    <source>
        <dbReference type="Proteomes" id="UP000799118"/>
    </source>
</evidence>